<protein>
    <submittedName>
        <fullName evidence="2">Uncharacterized protein</fullName>
    </submittedName>
</protein>
<evidence type="ECO:0000313" key="2">
    <source>
        <dbReference type="EMBL" id="SEE16304.1"/>
    </source>
</evidence>
<dbReference type="EMBL" id="FNTH01000001">
    <property type="protein sequence ID" value="SEE16304.1"/>
    <property type="molecule type" value="Genomic_DNA"/>
</dbReference>
<proteinExistence type="predicted"/>
<dbReference type="RefSeq" id="WP_143046862.1">
    <property type="nucleotide sequence ID" value="NZ_FNTH01000001.1"/>
</dbReference>
<feature type="transmembrane region" description="Helical" evidence="1">
    <location>
        <begin position="258"/>
        <end position="279"/>
    </location>
</feature>
<evidence type="ECO:0000256" key="1">
    <source>
        <dbReference type="SAM" id="Phobius"/>
    </source>
</evidence>
<organism evidence="2 3">
    <name type="scientific">Bradyrhizobium erythrophlei</name>
    <dbReference type="NCBI Taxonomy" id="1437360"/>
    <lineage>
        <taxon>Bacteria</taxon>
        <taxon>Pseudomonadati</taxon>
        <taxon>Pseudomonadota</taxon>
        <taxon>Alphaproteobacteria</taxon>
        <taxon>Hyphomicrobiales</taxon>
        <taxon>Nitrobacteraceae</taxon>
        <taxon>Bradyrhizobium</taxon>
    </lineage>
</organism>
<dbReference type="AlphaFoldDB" id="A0A1H5GLI1"/>
<name>A0A1H5GLI1_9BRAD</name>
<dbReference type="OrthoDB" id="147179at2"/>
<feature type="transmembrane region" description="Helical" evidence="1">
    <location>
        <begin position="62"/>
        <end position="87"/>
    </location>
</feature>
<keyword evidence="1" id="KW-0812">Transmembrane</keyword>
<keyword evidence="1" id="KW-1133">Transmembrane helix</keyword>
<keyword evidence="1" id="KW-0472">Membrane</keyword>
<dbReference type="Proteomes" id="UP000198992">
    <property type="component" value="Unassembled WGS sequence"/>
</dbReference>
<evidence type="ECO:0000313" key="3">
    <source>
        <dbReference type="Proteomes" id="UP000198992"/>
    </source>
</evidence>
<accession>A0A1H5GLI1</accession>
<reference evidence="2 3" key="1">
    <citation type="submission" date="2016-10" db="EMBL/GenBank/DDBJ databases">
        <authorList>
            <person name="de Groot N.N."/>
        </authorList>
    </citation>
    <scope>NUCLEOTIDE SEQUENCE [LARGE SCALE GENOMIC DNA]</scope>
    <source>
        <strain evidence="2 3">MT12</strain>
    </source>
</reference>
<feature type="transmembrane region" description="Helical" evidence="1">
    <location>
        <begin position="93"/>
        <end position="113"/>
    </location>
</feature>
<feature type="transmembrane region" description="Helical" evidence="1">
    <location>
        <begin position="285"/>
        <end position="305"/>
    </location>
</feature>
<sequence>MSDISLSNGGGLGGSADWHAAGQSQEPSQGPSHSYPLLVRDHGLGTALKLLLETLPYALARWGVLLGFAAACAIWAVVAVGGAVWLGTHVASVFGYCWLLGILLLGGWIWGAILRYTLHMIACGHVAVLTELITHGRIGNGSEGQFAYGRRIVMDRFGEVAVLFGLNALIRAVLRAFHNALDTLGDWLPAPGMKAIVGLLNTILSAATRYLDKVVLSYDLARGGDDPRRNIQDGLVYYCQNAKPILATSVWMVIVERILSILLCLLLLVPAGVVTVWLPEVVREYGAMVTVFIAALLAVTVRAAFIQPLFLICMMIRFHALIENQPINATWVGYLDGLTDKFRQIGR</sequence>
<gene>
    <name evidence="2" type="ORF">SAMN05444164_7134</name>
</gene>